<evidence type="ECO:0000313" key="2">
    <source>
        <dbReference type="EMBL" id="MPY47330.1"/>
    </source>
</evidence>
<reference evidence="1 3" key="1">
    <citation type="submission" date="2019-09" db="EMBL/GenBank/DDBJ databases">
        <authorList>
            <person name="Duangmal K."/>
            <person name="Teo W.F.A."/>
            <person name="Lipun K."/>
        </authorList>
    </citation>
    <scope>NUCLEOTIDE SEQUENCE [LARGE SCALE GENOMIC DNA]</scope>
    <source>
        <strain evidence="1 3">K1PN6</strain>
    </source>
</reference>
<dbReference type="AlphaFoldDB" id="A0A5N8WID7"/>
<organism evidence="1 3">
    <name type="scientific">Streptomyces acidicola</name>
    <dbReference type="NCBI Taxonomy" id="2596892"/>
    <lineage>
        <taxon>Bacteria</taxon>
        <taxon>Bacillati</taxon>
        <taxon>Actinomycetota</taxon>
        <taxon>Actinomycetes</taxon>
        <taxon>Kitasatosporales</taxon>
        <taxon>Streptomycetaceae</taxon>
        <taxon>Streptomyces</taxon>
    </lineage>
</organism>
<evidence type="ECO:0000313" key="3">
    <source>
        <dbReference type="Proteomes" id="UP000373149"/>
    </source>
</evidence>
<dbReference type="Proteomes" id="UP000373149">
    <property type="component" value="Unassembled WGS sequence"/>
</dbReference>
<name>A0A5N8WID7_9ACTN</name>
<accession>A0A5N8WID7</accession>
<dbReference type="EMBL" id="VMNX01000001">
    <property type="protein sequence ID" value="MPY47330.1"/>
    <property type="molecule type" value="Genomic_DNA"/>
</dbReference>
<sequence length="68" mass="7575">MAIELPDDLIEHERAAWGEIQRGQLTVDTALAVHAGVGAFIARDEVDASRYEVEMELKRIVRHSEMAG</sequence>
<comment type="caution">
    <text evidence="1">The sequence shown here is derived from an EMBL/GenBank/DDBJ whole genome shotgun (WGS) entry which is preliminary data.</text>
</comment>
<keyword evidence="3" id="KW-1185">Reference proteome</keyword>
<protein>
    <submittedName>
        <fullName evidence="1">Uncharacterized protein</fullName>
    </submittedName>
</protein>
<dbReference type="EMBL" id="VMNX01000001">
    <property type="protein sequence ID" value="MPY47191.1"/>
    <property type="molecule type" value="Genomic_DNA"/>
</dbReference>
<gene>
    <name evidence="1" type="ORF">FPZ41_00760</name>
    <name evidence="2" type="ORF">FPZ41_01465</name>
</gene>
<dbReference type="RefSeq" id="WP_322619697.1">
    <property type="nucleotide sequence ID" value="NZ_VMNX01000001.1"/>
</dbReference>
<evidence type="ECO:0000313" key="1">
    <source>
        <dbReference type="EMBL" id="MPY47191.1"/>
    </source>
</evidence>
<proteinExistence type="predicted"/>